<sequence>TINFLLSVPAFEVNALNLDGETAVDVLIQSRRDVRDVEIEESLKKGGGIGHLERNAPPLRHMNYSTLYSSNSLSTKMRKKDNTWNGMLKQQSEWLERKKDSLMIVASLIATMAFQVGVNPPGGVWQDDKLVDSEGNLEQYPHVAGFSVFASNYPEGYSRFYMINTIGFIASLSIILLLMSGLPIRRKFFMWILMVITWVAITAIALIYLVSITVLTPVISKTFISVLGLVVLVWLGLMALVLVGHTVRLIVKMVKKTRKMSRGRSAAATSSTLLAE</sequence>
<evidence type="ECO:0000256" key="5">
    <source>
        <dbReference type="ARBA" id="ARBA00023043"/>
    </source>
</evidence>
<dbReference type="EMBL" id="KI630460">
    <property type="protein sequence ID" value="EYU38982.1"/>
    <property type="molecule type" value="Genomic_DNA"/>
</dbReference>
<dbReference type="PANTHER" id="PTHR24186">
    <property type="entry name" value="PROTEIN PHOSPHATASE 1 REGULATORY SUBUNIT"/>
    <property type="match status" value="1"/>
</dbReference>
<feature type="transmembrane region" description="Helical" evidence="7">
    <location>
        <begin position="160"/>
        <end position="179"/>
    </location>
</feature>
<evidence type="ECO:0000256" key="4">
    <source>
        <dbReference type="ARBA" id="ARBA00022989"/>
    </source>
</evidence>
<dbReference type="InterPro" id="IPR026961">
    <property type="entry name" value="PGG_dom"/>
</dbReference>
<protein>
    <recommendedName>
        <fullName evidence="8">PGG domain-containing protein</fullName>
    </recommendedName>
</protein>
<evidence type="ECO:0000256" key="3">
    <source>
        <dbReference type="ARBA" id="ARBA00022737"/>
    </source>
</evidence>
<evidence type="ECO:0000256" key="6">
    <source>
        <dbReference type="ARBA" id="ARBA00023136"/>
    </source>
</evidence>
<evidence type="ECO:0000256" key="2">
    <source>
        <dbReference type="ARBA" id="ARBA00022692"/>
    </source>
</evidence>
<feature type="non-terminal residue" evidence="9">
    <location>
        <position position="1"/>
    </location>
</feature>
<feature type="transmembrane region" description="Helical" evidence="7">
    <location>
        <begin position="223"/>
        <end position="251"/>
    </location>
</feature>
<evidence type="ECO:0000256" key="1">
    <source>
        <dbReference type="ARBA" id="ARBA00004141"/>
    </source>
</evidence>
<evidence type="ECO:0000256" key="7">
    <source>
        <dbReference type="SAM" id="Phobius"/>
    </source>
</evidence>
<keyword evidence="3" id="KW-0677">Repeat</keyword>
<feature type="domain" description="PGG" evidence="8">
    <location>
        <begin position="93"/>
        <end position="214"/>
    </location>
</feature>
<comment type="subcellular location">
    <subcellularLocation>
        <location evidence="1">Membrane</location>
        <topology evidence="1">Multi-pass membrane protein</topology>
    </subcellularLocation>
</comment>
<keyword evidence="10" id="KW-1185">Reference proteome</keyword>
<dbReference type="Proteomes" id="UP000030748">
    <property type="component" value="Unassembled WGS sequence"/>
</dbReference>
<dbReference type="AlphaFoldDB" id="A0A022RF46"/>
<evidence type="ECO:0000259" key="8">
    <source>
        <dbReference type="Pfam" id="PF13962"/>
    </source>
</evidence>
<keyword evidence="2 7" id="KW-0812">Transmembrane</keyword>
<dbReference type="PANTHER" id="PTHR24186:SF37">
    <property type="entry name" value="PGG DOMAIN-CONTAINING PROTEIN"/>
    <property type="match status" value="1"/>
</dbReference>
<reference evidence="9 10" key="1">
    <citation type="journal article" date="2013" name="Proc. Natl. Acad. Sci. U.S.A.">
        <title>Fine-scale variation in meiotic recombination in Mimulus inferred from population shotgun sequencing.</title>
        <authorList>
            <person name="Hellsten U."/>
            <person name="Wright K.M."/>
            <person name="Jenkins J."/>
            <person name="Shu S."/>
            <person name="Yuan Y."/>
            <person name="Wessler S.R."/>
            <person name="Schmutz J."/>
            <person name="Willis J.H."/>
            <person name="Rokhsar D.S."/>
        </authorList>
    </citation>
    <scope>NUCLEOTIDE SEQUENCE [LARGE SCALE GENOMIC DNA]</scope>
    <source>
        <strain evidence="10">cv. DUN x IM62</strain>
    </source>
</reference>
<accession>A0A022RF46</accession>
<organism evidence="9 10">
    <name type="scientific">Erythranthe guttata</name>
    <name type="common">Yellow monkey flower</name>
    <name type="synonym">Mimulus guttatus</name>
    <dbReference type="NCBI Taxonomy" id="4155"/>
    <lineage>
        <taxon>Eukaryota</taxon>
        <taxon>Viridiplantae</taxon>
        <taxon>Streptophyta</taxon>
        <taxon>Embryophyta</taxon>
        <taxon>Tracheophyta</taxon>
        <taxon>Spermatophyta</taxon>
        <taxon>Magnoliopsida</taxon>
        <taxon>eudicotyledons</taxon>
        <taxon>Gunneridae</taxon>
        <taxon>Pentapetalae</taxon>
        <taxon>asterids</taxon>
        <taxon>lamiids</taxon>
        <taxon>Lamiales</taxon>
        <taxon>Phrymaceae</taxon>
        <taxon>Erythranthe</taxon>
    </lineage>
</organism>
<dbReference type="STRING" id="4155.A0A022RF46"/>
<feature type="transmembrane region" description="Helical" evidence="7">
    <location>
        <begin position="191"/>
        <end position="211"/>
    </location>
</feature>
<dbReference type="GO" id="GO:0016020">
    <property type="term" value="C:membrane"/>
    <property type="evidence" value="ECO:0000318"/>
    <property type="project" value="GO_Central"/>
</dbReference>
<name>A0A022RF46_ERYGU</name>
<evidence type="ECO:0000313" key="10">
    <source>
        <dbReference type="Proteomes" id="UP000030748"/>
    </source>
</evidence>
<gene>
    <name evidence="9" type="ORF">MIMGU_mgv11b020802mg</name>
</gene>
<evidence type="ECO:0000313" key="9">
    <source>
        <dbReference type="EMBL" id="EYU38982.1"/>
    </source>
</evidence>
<proteinExistence type="predicted"/>
<dbReference type="Pfam" id="PF13962">
    <property type="entry name" value="PGG"/>
    <property type="match status" value="1"/>
</dbReference>
<keyword evidence="6 7" id="KW-0472">Membrane</keyword>
<dbReference type="eggNOG" id="KOG0504">
    <property type="taxonomic scope" value="Eukaryota"/>
</dbReference>
<keyword evidence="4 7" id="KW-1133">Transmembrane helix</keyword>
<keyword evidence="5" id="KW-0040">ANK repeat</keyword>